<reference evidence="4 5" key="1">
    <citation type="submission" date="2013-08" db="EMBL/GenBank/DDBJ databases">
        <authorList>
            <person name="Durkin A.S."/>
            <person name="Haft D.R."/>
            <person name="McCorrison J."/>
            <person name="Torralba M."/>
            <person name="Gillis M."/>
            <person name="Haft D.H."/>
            <person name="Methe B."/>
            <person name="Sutton G."/>
            <person name="Nelson K.E."/>
        </authorList>
    </citation>
    <scope>NUCLEOTIDE SEQUENCE [LARGE SCALE GENOMIC DNA]</scope>
    <source>
        <strain evidence="4 5">F0067</strain>
    </source>
</reference>
<dbReference type="PANTHER" id="PTHR43673">
    <property type="entry name" value="NAD(P)H NITROREDUCTASE YDGI-RELATED"/>
    <property type="match status" value="1"/>
</dbReference>
<gene>
    <name evidence="4" type="ORF">HMPREF9135_1045</name>
</gene>
<organism evidence="4 5">
    <name type="scientific">Segatella baroniae F0067</name>
    <dbReference type="NCBI Taxonomy" id="1115809"/>
    <lineage>
        <taxon>Bacteria</taxon>
        <taxon>Pseudomonadati</taxon>
        <taxon>Bacteroidota</taxon>
        <taxon>Bacteroidia</taxon>
        <taxon>Bacteroidales</taxon>
        <taxon>Prevotellaceae</taxon>
        <taxon>Segatella</taxon>
    </lineage>
</organism>
<dbReference type="GO" id="GO:0016491">
    <property type="term" value="F:oxidoreductase activity"/>
    <property type="evidence" value="ECO:0007669"/>
    <property type="project" value="UniProtKB-KW"/>
</dbReference>
<dbReference type="Pfam" id="PF00881">
    <property type="entry name" value="Nitroreductase"/>
    <property type="match status" value="1"/>
</dbReference>
<keyword evidence="5" id="KW-1185">Reference proteome</keyword>
<dbReference type="PATRIC" id="fig|1115809.3.peg.2528"/>
<dbReference type="SUPFAM" id="SSF55469">
    <property type="entry name" value="FMN-dependent nitroreductase-like"/>
    <property type="match status" value="1"/>
</dbReference>
<dbReference type="Proteomes" id="UP000016648">
    <property type="component" value="Unassembled WGS sequence"/>
</dbReference>
<dbReference type="Gene3D" id="3.40.109.10">
    <property type="entry name" value="NADH Oxidase"/>
    <property type="match status" value="1"/>
</dbReference>
<evidence type="ECO:0000313" key="5">
    <source>
        <dbReference type="Proteomes" id="UP000016648"/>
    </source>
</evidence>
<dbReference type="InterPro" id="IPR000415">
    <property type="entry name" value="Nitroreductase-like"/>
</dbReference>
<dbReference type="EMBL" id="AWEY01000044">
    <property type="protein sequence ID" value="ERK38117.1"/>
    <property type="molecule type" value="Genomic_DNA"/>
</dbReference>
<comment type="caution">
    <text evidence="4">The sequence shown here is derived from an EMBL/GenBank/DDBJ whole genome shotgun (WGS) entry which is preliminary data.</text>
</comment>
<keyword evidence="2" id="KW-0560">Oxidoreductase</keyword>
<evidence type="ECO:0000256" key="1">
    <source>
        <dbReference type="ARBA" id="ARBA00007118"/>
    </source>
</evidence>
<evidence type="ECO:0000259" key="3">
    <source>
        <dbReference type="Pfam" id="PF00881"/>
    </source>
</evidence>
<protein>
    <submittedName>
        <fullName evidence="4">Nitroreductase family protein</fullName>
    </submittedName>
</protein>
<evidence type="ECO:0000256" key="2">
    <source>
        <dbReference type="ARBA" id="ARBA00023002"/>
    </source>
</evidence>
<sequence>MLRHLSITFNLNYMTLQEILNHRRAVRHFDPEKQLDSERVKQCLELATLAPTSSNMQLWECYHVTDKAVLAKLAHACLDQLTARSAREMVVFVTRQDLYRRHAAAVRRFEEGNTRRNSPAAKQEKRIAKWNLYYGKVMPLLYSRFFGLKGWLLKGLAQLVGLARPIVRQVSEHDTRVVVHKSCALAVQTFMLAMAEAGYDTCPLEGFDSLLVKRVLHLPASAEVNMVVTCGVRLPDGVWGDRYRQPFDETYHRV</sequence>
<evidence type="ECO:0000313" key="4">
    <source>
        <dbReference type="EMBL" id="ERK38117.1"/>
    </source>
</evidence>
<feature type="domain" description="Nitroreductase" evidence="3">
    <location>
        <begin position="22"/>
        <end position="231"/>
    </location>
</feature>
<accession>U2QH11</accession>
<proteinExistence type="inferred from homology"/>
<dbReference type="InterPro" id="IPR029479">
    <property type="entry name" value="Nitroreductase"/>
</dbReference>
<comment type="similarity">
    <text evidence="1">Belongs to the nitroreductase family.</text>
</comment>
<name>U2QH11_9BACT</name>
<dbReference type="PANTHER" id="PTHR43673:SF10">
    <property type="entry name" value="NADH DEHYDROGENASE_NAD(P)H NITROREDUCTASE XCC3605-RELATED"/>
    <property type="match status" value="1"/>
</dbReference>
<dbReference type="AlphaFoldDB" id="U2QH11"/>